<reference evidence="2" key="1">
    <citation type="journal article" date="2014" name="Int. J. Syst. Evol. Microbiol.">
        <title>Complete genome of a new Firmicutes species belonging to the dominant human colonic microbiota ('Ruminococcus bicirculans') reveals two chromosomes and a selective capacity to utilize plant glucans.</title>
        <authorList>
            <consortium name="NISC Comparative Sequencing Program"/>
            <person name="Wegmann U."/>
            <person name="Louis P."/>
            <person name="Goesmann A."/>
            <person name="Henrissat B."/>
            <person name="Duncan S.H."/>
            <person name="Flint H.J."/>
        </authorList>
    </citation>
    <scope>NUCLEOTIDE SEQUENCE</scope>
    <source>
        <strain evidence="2">JCM 17590</strain>
    </source>
</reference>
<keyword evidence="1" id="KW-0812">Transmembrane</keyword>
<dbReference type="EMBL" id="BAABBV010000001">
    <property type="protein sequence ID" value="GAA4153886.1"/>
    <property type="molecule type" value="Genomic_DNA"/>
</dbReference>
<reference evidence="2" key="2">
    <citation type="submission" date="2023-12" db="EMBL/GenBank/DDBJ databases">
        <authorList>
            <person name="Sun Q."/>
            <person name="Inoue M."/>
        </authorList>
    </citation>
    <scope>NUCLEOTIDE SEQUENCE</scope>
    <source>
        <strain evidence="2">JCM 17590</strain>
    </source>
</reference>
<organism evidence="2 3">
    <name type="scientific">Gryllotalpicola daejeonensis</name>
    <dbReference type="NCBI Taxonomy" id="993087"/>
    <lineage>
        <taxon>Bacteria</taxon>
        <taxon>Bacillati</taxon>
        <taxon>Actinomycetota</taxon>
        <taxon>Actinomycetes</taxon>
        <taxon>Micrococcales</taxon>
        <taxon>Microbacteriaceae</taxon>
        <taxon>Gryllotalpicola</taxon>
    </lineage>
</organism>
<keyword evidence="1" id="KW-0472">Membrane</keyword>
<keyword evidence="1" id="KW-1133">Transmembrane helix</keyword>
<evidence type="ECO:0000313" key="2">
    <source>
        <dbReference type="EMBL" id="GAA4153886.1"/>
    </source>
</evidence>
<feature type="transmembrane region" description="Helical" evidence="1">
    <location>
        <begin position="64"/>
        <end position="91"/>
    </location>
</feature>
<evidence type="ECO:0000313" key="3">
    <source>
        <dbReference type="Proteomes" id="UP001415169"/>
    </source>
</evidence>
<accession>A0ABP7ZCZ6</accession>
<evidence type="ECO:0000256" key="1">
    <source>
        <dbReference type="SAM" id="Phobius"/>
    </source>
</evidence>
<evidence type="ECO:0008006" key="4">
    <source>
        <dbReference type="Google" id="ProtNLM"/>
    </source>
</evidence>
<proteinExistence type="predicted"/>
<gene>
    <name evidence="2" type="ORF">GCM10022286_00810</name>
</gene>
<sequence length="137" mass="15239">MVYAQGTRKGTASYASFRGATATSWGVADTSSSSLLAKSVAPPPRAGSGAFLDAWQRKEPGSRLMVWAVPLLFPGIFVVIPAIAGIVLGWVGYARWRRYTREYNSAVWPKLYEQWQRRWVCTTCGAIWTPEPFYDAD</sequence>
<comment type="caution">
    <text evidence="2">The sequence shown here is derived from an EMBL/GenBank/DDBJ whole genome shotgun (WGS) entry which is preliminary data.</text>
</comment>
<keyword evidence="3" id="KW-1185">Reference proteome</keyword>
<dbReference type="Proteomes" id="UP001415169">
    <property type="component" value="Unassembled WGS sequence"/>
</dbReference>
<protein>
    <recommendedName>
        <fullName evidence="4">DUF4389 domain-containing protein</fullName>
    </recommendedName>
</protein>
<name>A0ABP7ZCZ6_9MICO</name>